<keyword evidence="2" id="KW-1185">Reference proteome</keyword>
<reference evidence="1 2" key="1">
    <citation type="submission" date="2014-06" db="EMBL/GenBank/DDBJ databases">
        <authorList>
            <person name="Swart Estienne"/>
        </authorList>
    </citation>
    <scope>NUCLEOTIDE SEQUENCE [LARGE SCALE GENOMIC DNA]</scope>
    <source>
        <strain evidence="1 2">130c</strain>
    </source>
</reference>
<dbReference type="AlphaFoldDB" id="A0A078A4P6"/>
<name>A0A078A4P6_STYLE</name>
<dbReference type="InParanoid" id="A0A078A4P6"/>
<evidence type="ECO:0000313" key="2">
    <source>
        <dbReference type="Proteomes" id="UP000039865"/>
    </source>
</evidence>
<evidence type="ECO:0000313" key="1">
    <source>
        <dbReference type="EMBL" id="CDW77142.1"/>
    </source>
</evidence>
<sequence length="487" mass="55918">MGKKLKSSTNLLCQNHNSDEKLYQNNNENGIGTRDAQLAQIFPGNIFKLETSSNGLGTQKKSSIKFVQHQIPETLLILKKNLSDRNFELRTKTSNSDINHNNFGSFAHTHESTKGLLQFSDMFNNSTINQTLNTINTKKGQSFLAIQTLDATCNNQVKEDILGQKNKQFISQFNSNSIEDAKFFNKRQSFSTASYHKRQNLLISPQNDSSTSKEKSKLKSKRIAAAQCIQKRSFANLLKTKILHSDYTQEQQNINVTRHQSSLTNIFSNLSTRNNSQFKDQNPQMCQNQPSQFYRTYLRPNQYYFGRITSKEELLKAKQNFELIISKNKQTSPKESRQIKIQKQFINVFTPSIIRNDLQLEDEDFHSIKSISNLSTKNNMVIKDEYQANIIQEKRSGTYQNYVMNQVKSPNSQSSFIRKDYNSNSLFIEDQDNNYRKLALASPKAGAGSTSQLDNFDKQVLLSQLQVSNQYIPTETQESITMEIVYQ</sequence>
<dbReference type="EMBL" id="CCKQ01005871">
    <property type="protein sequence ID" value="CDW77142.1"/>
    <property type="molecule type" value="Genomic_DNA"/>
</dbReference>
<dbReference type="Proteomes" id="UP000039865">
    <property type="component" value="Unassembled WGS sequence"/>
</dbReference>
<protein>
    <submittedName>
        <fullName evidence="1">Uncharacterized protein</fullName>
    </submittedName>
</protein>
<organism evidence="1 2">
    <name type="scientific">Stylonychia lemnae</name>
    <name type="common">Ciliate</name>
    <dbReference type="NCBI Taxonomy" id="5949"/>
    <lineage>
        <taxon>Eukaryota</taxon>
        <taxon>Sar</taxon>
        <taxon>Alveolata</taxon>
        <taxon>Ciliophora</taxon>
        <taxon>Intramacronucleata</taxon>
        <taxon>Spirotrichea</taxon>
        <taxon>Stichotrichia</taxon>
        <taxon>Sporadotrichida</taxon>
        <taxon>Oxytrichidae</taxon>
        <taxon>Stylonychinae</taxon>
        <taxon>Stylonychia</taxon>
    </lineage>
</organism>
<accession>A0A078A4P6</accession>
<gene>
    <name evidence="1" type="primary">Contig3502.g3741</name>
    <name evidence="1" type="ORF">STYLEM_6112</name>
</gene>
<proteinExistence type="predicted"/>